<feature type="region of interest" description="Disordered" evidence="1">
    <location>
        <begin position="34"/>
        <end position="62"/>
    </location>
</feature>
<keyword evidence="3" id="KW-1185">Reference proteome</keyword>
<protein>
    <recommendedName>
        <fullName evidence="4">Cytochrome C oxidase subunit III</fullName>
    </recommendedName>
</protein>
<accession>A0A8J3AIC5</accession>
<proteinExistence type="predicted"/>
<dbReference type="Proteomes" id="UP000626244">
    <property type="component" value="Unassembled WGS sequence"/>
</dbReference>
<feature type="compositionally biased region" description="Low complexity" evidence="1">
    <location>
        <begin position="34"/>
        <end position="45"/>
    </location>
</feature>
<gene>
    <name evidence="2" type="ORF">GCM10007380_25380</name>
</gene>
<name>A0A8J3AIC5_9BACI</name>
<sequence>MYNRQQGQQLTSQQWQQLQQQQWQQQMQQMNQQQYANPYAQQGQPTGYVKKSGCGCGRRSPR</sequence>
<reference evidence="3" key="1">
    <citation type="journal article" date="2019" name="Int. J. Syst. Evol. Microbiol.">
        <title>The Global Catalogue of Microorganisms (GCM) 10K type strain sequencing project: providing services to taxonomists for standard genome sequencing and annotation.</title>
        <authorList>
            <consortium name="The Broad Institute Genomics Platform"/>
            <consortium name="The Broad Institute Genome Sequencing Center for Infectious Disease"/>
            <person name="Wu L."/>
            <person name="Ma J."/>
        </authorList>
    </citation>
    <scope>NUCLEOTIDE SEQUENCE [LARGE SCALE GENOMIC DNA]</scope>
    <source>
        <strain evidence="3">CGMCC 1.14993</strain>
    </source>
</reference>
<dbReference type="RefSeq" id="WP_087999999.1">
    <property type="nucleotide sequence ID" value="NZ_BMHB01000001.1"/>
</dbReference>
<evidence type="ECO:0000256" key="1">
    <source>
        <dbReference type="SAM" id="MobiDB-lite"/>
    </source>
</evidence>
<evidence type="ECO:0000313" key="3">
    <source>
        <dbReference type="Proteomes" id="UP000626244"/>
    </source>
</evidence>
<organism evidence="2 3">
    <name type="scientific">Gottfriedia solisilvae</name>
    <dbReference type="NCBI Taxonomy" id="1516104"/>
    <lineage>
        <taxon>Bacteria</taxon>
        <taxon>Bacillati</taxon>
        <taxon>Bacillota</taxon>
        <taxon>Bacilli</taxon>
        <taxon>Bacillales</taxon>
        <taxon>Bacillaceae</taxon>
        <taxon>Gottfriedia</taxon>
    </lineage>
</organism>
<dbReference type="AlphaFoldDB" id="A0A8J3AIC5"/>
<evidence type="ECO:0000313" key="2">
    <source>
        <dbReference type="EMBL" id="GGI14923.1"/>
    </source>
</evidence>
<dbReference type="EMBL" id="BMHB01000001">
    <property type="protein sequence ID" value="GGI14923.1"/>
    <property type="molecule type" value="Genomic_DNA"/>
</dbReference>
<evidence type="ECO:0008006" key="4">
    <source>
        <dbReference type="Google" id="ProtNLM"/>
    </source>
</evidence>
<comment type="caution">
    <text evidence="2">The sequence shown here is derived from an EMBL/GenBank/DDBJ whole genome shotgun (WGS) entry which is preliminary data.</text>
</comment>